<gene>
    <name evidence="1" type="ORF">GKZ28_27415</name>
</gene>
<dbReference type="RefSeq" id="WP_160361759.1">
    <property type="nucleotide sequence ID" value="NZ_WSRQ01000127.1"/>
</dbReference>
<sequence length="254" mass="29775">MLQKIENVVHGMIGQMRDYGALESTVNQYYKGYCRPIIQYCIERNDGYYSKSLLEEYLSKLNKKLQKRLVRERYFRSVRRSINLLISFAETGITDFSVQCDTKKYKPIESNSKLIDTILDETNYKERFKYRLNCCMRHFFCFIENLGLDVAELSDGVCIEFLHAASKTNQGSMDYIIMALHLITNYFRKHAVADIKADFSMFRIRCAPQRLIEPYTKDEISRILKAIDITTELGKRDKAILLLIQAYGQLIFLN</sequence>
<evidence type="ECO:0000313" key="2">
    <source>
        <dbReference type="Proteomes" id="UP000656077"/>
    </source>
</evidence>
<evidence type="ECO:0008006" key="3">
    <source>
        <dbReference type="Google" id="ProtNLM"/>
    </source>
</evidence>
<reference evidence="1" key="1">
    <citation type="submission" date="2019-12" db="EMBL/GenBank/DDBJ databases">
        <title>Microbes associate with the intestines of laboratory mice.</title>
        <authorList>
            <person name="Navarre W."/>
            <person name="Wong E."/>
        </authorList>
    </citation>
    <scope>NUCLEOTIDE SEQUENCE</scope>
    <source>
        <strain evidence="1">NM79_F5</strain>
    </source>
</reference>
<evidence type="ECO:0000313" key="1">
    <source>
        <dbReference type="EMBL" id="MVX67355.1"/>
    </source>
</evidence>
<accession>A0A964RTE7</accession>
<comment type="caution">
    <text evidence="1">The sequence shown here is derived from an EMBL/GenBank/DDBJ whole genome shotgun (WGS) entry which is preliminary data.</text>
</comment>
<protein>
    <recommendedName>
        <fullName evidence="3">Integrase</fullName>
    </recommendedName>
</protein>
<dbReference type="Proteomes" id="UP000656077">
    <property type="component" value="Unassembled WGS sequence"/>
</dbReference>
<organism evidence="1 2">
    <name type="scientific">Clostridium chromiireducens</name>
    <dbReference type="NCBI Taxonomy" id="225345"/>
    <lineage>
        <taxon>Bacteria</taxon>
        <taxon>Bacillati</taxon>
        <taxon>Bacillota</taxon>
        <taxon>Clostridia</taxon>
        <taxon>Eubacteriales</taxon>
        <taxon>Clostridiaceae</taxon>
        <taxon>Clostridium</taxon>
    </lineage>
</organism>
<dbReference type="EMBL" id="WSRQ01000127">
    <property type="protein sequence ID" value="MVX67355.1"/>
    <property type="molecule type" value="Genomic_DNA"/>
</dbReference>
<proteinExistence type="predicted"/>
<name>A0A964RTE7_9CLOT</name>
<dbReference type="AlphaFoldDB" id="A0A964RTE7"/>